<protein>
    <submittedName>
        <fullName evidence="4">Amine sulfotransferase</fullName>
    </submittedName>
</protein>
<gene>
    <name evidence="4" type="ORF">P5673_015846</name>
</gene>
<dbReference type="Proteomes" id="UP001249851">
    <property type="component" value="Unassembled WGS sequence"/>
</dbReference>
<proteinExistence type="inferred from homology"/>
<sequence>MADLQIVQEKDGEFTGPRQALLCGVRVTYYEPNVDKNFEEDLSRFETREDDIFIVTYPKSESIERRYAHFEKSQLCMKPGDEPAVALSSRPSPRLIKSHLPYHVLPMSENETSRGKYIYVARNPKDVAVSYYMFVSRSYGLWSDHVLPWWEHRNDPHILFLKYEDLKKDLRSNVRIISEFLKRPLSEDMITKIAHQCTFDEMKKNTESFIVQNIDAKPLFLRKGQIGDWRNYFSEELSKKFDEKLVSKLEGGGLSFDFGTSVNDDNDD</sequence>
<keyword evidence="5" id="KW-1185">Reference proteome</keyword>
<dbReference type="GO" id="GO:0008146">
    <property type="term" value="F:sulfotransferase activity"/>
    <property type="evidence" value="ECO:0007669"/>
    <property type="project" value="InterPro"/>
</dbReference>
<reference evidence="4" key="2">
    <citation type="journal article" date="2023" name="Science">
        <title>Genomic signatures of disease resistance in endangered staghorn corals.</title>
        <authorList>
            <person name="Vollmer S.V."/>
            <person name="Selwyn J.D."/>
            <person name="Despard B.A."/>
            <person name="Roesel C.L."/>
        </authorList>
    </citation>
    <scope>NUCLEOTIDE SEQUENCE</scope>
    <source>
        <strain evidence="4">K2</strain>
    </source>
</reference>
<dbReference type="Pfam" id="PF00685">
    <property type="entry name" value="Sulfotransfer_1"/>
    <property type="match status" value="1"/>
</dbReference>
<dbReference type="EMBL" id="JARQWQ010000033">
    <property type="protein sequence ID" value="KAK2561348.1"/>
    <property type="molecule type" value="Genomic_DNA"/>
</dbReference>
<evidence type="ECO:0000313" key="5">
    <source>
        <dbReference type="Proteomes" id="UP001249851"/>
    </source>
</evidence>
<dbReference type="InterPro" id="IPR000863">
    <property type="entry name" value="Sulfotransferase_dom"/>
</dbReference>
<keyword evidence="2" id="KW-0808">Transferase</keyword>
<dbReference type="SUPFAM" id="SSF52540">
    <property type="entry name" value="P-loop containing nucleoside triphosphate hydrolases"/>
    <property type="match status" value="1"/>
</dbReference>
<dbReference type="InterPro" id="IPR027417">
    <property type="entry name" value="P-loop_NTPase"/>
</dbReference>
<reference evidence="4" key="1">
    <citation type="journal article" date="2023" name="G3 (Bethesda)">
        <title>Whole genome assembly and annotation of the endangered Caribbean coral Acropora cervicornis.</title>
        <authorList>
            <person name="Selwyn J.D."/>
            <person name="Vollmer S.V."/>
        </authorList>
    </citation>
    <scope>NUCLEOTIDE SEQUENCE</scope>
    <source>
        <strain evidence="4">K2</strain>
    </source>
</reference>
<dbReference type="AlphaFoldDB" id="A0AAD9V4W1"/>
<evidence type="ECO:0000256" key="2">
    <source>
        <dbReference type="ARBA" id="ARBA00022679"/>
    </source>
</evidence>
<feature type="domain" description="Sulfotransferase" evidence="3">
    <location>
        <begin position="79"/>
        <end position="250"/>
    </location>
</feature>
<comment type="caution">
    <text evidence="4">The sequence shown here is derived from an EMBL/GenBank/DDBJ whole genome shotgun (WGS) entry which is preliminary data.</text>
</comment>
<evidence type="ECO:0000259" key="3">
    <source>
        <dbReference type="Pfam" id="PF00685"/>
    </source>
</evidence>
<dbReference type="Gene3D" id="3.40.50.300">
    <property type="entry name" value="P-loop containing nucleotide triphosphate hydrolases"/>
    <property type="match status" value="1"/>
</dbReference>
<comment type="similarity">
    <text evidence="1">Belongs to the sulfotransferase 1 family.</text>
</comment>
<accession>A0AAD9V4W1</accession>
<dbReference type="PANTHER" id="PTHR11783">
    <property type="entry name" value="SULFOTRANSFERASE SULT"/>
    <property type="match status" value="1"/>
</dbReference>
<name>A0AAD9V4W1_ACRCE</name>
<evidence type="ECO:0000256" key="1">
    <source>
        <dbReference type="ARBA" id="ARBA00005771"/>
    </source>
</evidence>
<evidence type="ECO:0000313" key="4">
    <source>
        <dbReference type="EMBL" id="KAK2561348.1"/>
    </source>
</evidence>
<organism evidence="4 5">
    <name type="scientific">Acropora cervicornis</name>
    <name type="common">Staghorn coral</name>
    <dbReference type="NCBI Taxonomy" id="6130"/>
    <lineage>
        <taxon>Eukaryota</taxon>
        <taxon>Metazoa</taxon>
        <taxon>Cnidaria</taxon>
        <taxon>Anthozoa</taxon>
        <taxon>Hexacorallia</taxon>
        <taxon>Scleractinia</taxon>
        <taxon>Astrocoeniina</taxon>
        <taxon>Acroporidae</taxon>
        <taxon>Acropora</taxon>
    </lineage>
</organism>